<evidence type="ECO:0000256" key="9">
    <source>
        <dbReference type="RuleBase" id="RU000688"/>
    </source>
</evidence>
<reference evidence="12" key="2">
    <citation type="submission" date="2023-03" db="EMBL/GenBank/DDBJ databases">
        <authorList>
            <person name="Inwood S.N."/>
            <person name="Skelly J.G."/>
            <person name="Guhlin J."/>
            <person name="Harrop T.W.R."/>
            <person name="Goldson S.G."/>
            <person name="Dearden P.K."/>
        </authorList>
    </citation>
    <scope>NUCLEOTIDE SEQUENCE</scope>
    <source>
        <strain evidence="12">Irish</strain>
        <tissue evidence="12">Whole body</tissue>
    </source>
</reference>
<evidence type="ECO:0000256" key="10">
    <source>
        <dbReference type="SAM" id="Phobius"/>
    </source>
</evidence>
<keyword evidence="3 9" id="KW-0812">Transmembrane</keyword>
<organism evidence="12 13">
    <name type="scientific">Microctonus aethiopoides</name>
    <dbReference type="NCBI Taxonomy" id="144406"/>
    <lineage>
        <taxon>Eukaryota</taxon>
        <taxon>Metazoa</taxon>
        <taxon>Ecdysozoa</taxon>
        <taxon>Arthropoda</taxon>
        <taxon>Hexapoda</taxon>
        <taxon>Insecta</taxon>
        <taxon>Pterygota</taxon>
        <taxon>Neoptera</taxon>
        <taxon>Endopterygota</taxon>
        <taxon>Hymenoptera</taxon>
        <taxon>Apocrita</taxon>
        <taxon>Ichneumonoidea</taxon>
        <taxon>Braconidae</taxon>
        <taxon>Euphorinae</taxon>
        <taxon>Microctonus</taxon>
    </lineage>
</organism>
<dbReference type="PANTHER" id="PTHR45695:SF15">
    <property type="entry name" value="OPSIN RH2"/>
    <property type="match status" value="1"/>
</dbReference>
<evidence type="ECO:0000256" key="7">
    <source>
        <dbReference type="ARBA" id="ARBA00023170"/>
    </source>
</evidence>
<dbReference type="PROSITE" id="PS00237">
    <property type="entry name" value="G_PROTEIN_RECEP_F1_1"/>
    <property type="match status" value="1"/>
</dbReference>
<dbReference type="Proteomes" id="UP001168990">
    <property type="component" value="Unassembled WGS sequence"/>
</dbReference>
<dbReference type="PRINTS" id="PR01012">
    <property type="entry name" value="NRPEPTIDEYR"/>
</dbReference>
<keyword evidence="4 10" id="KW-1133">Transmembrane helix</keyword>
<evidence type="ECO:0000313" key="12">
    <source>
        <dbReference type="EMBL" id="KAK0171312.1"/>
    </source>
</evidence>
<keyword evidence="7 9" id="KW-0675">Receptor</keyword>
<feature type="transmembrane region" description="Helical" evidence="10">
    <location>
        <begin position="231"/>
        <end position="254"/>
    </location>
</feature>
<dbReference type="EMBL" id="JAQQBS010000003">
    <property type="protein sequence ID" value="KAK0171312.1"/>
    <property type="molecule type" value="Genomic_DNA"/>
</dbReference>
<feature type="transmembrane region" description="Helical" evidence="10">
    <location>
        <begin position="117"/>
        <end position="138"/>
    </location>
</feature>
<keyword evidence="6 10" id="KW-0472">Membrane</keyword>
<feature type="transmembrane region" description="Helical" evidence="10">
    <location>
        <begin position="290"/>
        <end position="308"/>
    </location>
</feature>
<dbReference type="Pfam" id="PF00001">
    <property type="entry name" value="7tm_1"/>
    <property type="match status" value="1"/>
</dbReference>
<dbReference type="SMART" id="SM01381">
    <property type="entry name" value="7TM_GPCR_Srsx"/>
    <property type="match status" value="1"/>
</dbReference>
<reference evidence="12" key="1">
    <citation type="journal article" date="2023" name="bioRxiv">
        <title>Scaffold-level genome assemblies of two parasitoid biocontrol wasps reveal the parthenogenesis mechanism and an associated novel virus.</title>
        <authorList>
            <person name="Inwood S."/>
            <person name="Skelly J."/>
            <person name="Guhlin J."/>
            <person name="Harrop T."/>
            <person name="Goldson S."/>
            <person name="Dearden P."/>
        </authorList>
    </citation>
    <scope>NUCLEOTIDE SEQUENCE</scope>
    <source>
        <strain evidence="12">Irish</strain>
        <tissue evidence="12">Whole body</tissue>
    </source>
</reference>
<dbReference type="SUPFAM" id="SSF81321">
    <property type="entry name" value="Family A G protein-coupled receptor-like"/>
    <property type="match status" value="1"/>
</dbReference>
<comment type="caution">
    <text evidence="12">The sequence shown here is derived from an EMBL/GenBank/DDBJ whole genome shotgun (WGS) entry which is preliminary data.</text>
</comment>
<feature type="transmembrane region" description="Helical" evidence="10">
    <location>
        <begin position="159"/>
        <end position="178"/>
    </location>
</feature>
<evidence type="ECO:0000313" key="13">
    <source>
        <dbReference type="Proteomes" id="UP001168990"/>
    </source>
</evidence>
<comment type="subcellular location">
    <subcellularLocation>
        <location evidence="1">Membrane</location>
        <topology evidence="1">Multi-pass membrane protein</topology>
    </subcellularLocation>
</comment>
<dbReference type="AlphaFoldDB" id="A0AA39KRR2"/>
<dbReference type="PANTHER" id="PTHR45695">
    <property type="entry name" value="LEUCOKININ RECEPTOR-RELATED"/>
    <property type="match status" value="1"/>
</dbReference>
<dbReference type="GO" id="GO:0005886">
    <property type="term" value="C:plasma membrane"/>
    <property type="evidence" value="ECO:0007669"/>
    <property type="project" value="TreeGrafter"/>
</dbReference>
<evidence type="ECO:0000256" key="5">
    <source>
        <dbReference type="ARBA" id="ARBA00023040"/>
    </source>
</evidence>
<feature type="transmembrane region" description="Helical" evidence="10">
    <location>
        <begin position="80"/>
        <end position="105"/>
    </location>
</feature>
<evidence type="ECO:0000256" key="2">
    <source>
        <dbReference type="ARBA" id="ARBA00010663"/>
    </source>
</evidence>
<feature type="domain" description="G-protein coupled receptors family 1 profile" evidence="11">
    <location>
        <begin position="59"/>
        <end position="348"/>
    </location>
</feature>
<accession>A0AA39KRR2</accession>
<keyword evidence="13" id="KW-1185">Reference proteome</keyword>
<dbReference type="InterPro" id="IPR017452">
    <property type="entry name" value="GPCR_Rhodpsn_7TM"/>
</dbReference>
<dbReference type="InterPro" id="IPR000611">
    <property type="entry name" value="NPY_rcpt"/>
</dbReference>
<name>A0AA39KRR2_9HYME</name>
<dbReference type="InterPro" id="IPR000276">
    <property type="entry name" value="GPCR_Rhodpsn"/>
</dbReference>
<dbReference type="Gene3D" id="1.20.1070.10">
    <property type="entry name" value="Rhodopsin 7-helix transmembrane proteins"/>
    <property type="match status" value="1"/>
</dbReference>
<dbReference type="CDD" id="cd14993">
    <property type="entry name" value="7tmA_CCKR-like"/>
    <property type="match status" value="1"/>
</dbReference>
<evidence type="ECO:0000259" key="11">
    <source>
        <dbReference type="PROSITE" id="PS50262"/>
    </source>
</evidence>
<evidence type="ECO:0000256" key="8">
    <source>
        <dbReference type="ARBA" id="ARBA00023224"/>
    </source>
</evidence>
<protein>
    <recommendedName>
        <fullName evidence="11">G-protein coupled receptors family 1 profile domain-containing protein</fullName>
    </recommendedName>
</protein>
<evidence type="ECO:0000256" key="6">
    <source>
        <dbReference type="ARBA" id="ARBA00023136"/>
    </source>
</evidence>
<evidence type="ECO:0000256" key="4">
    <source>
        <dbReference type="ARBA" id="ARBA00022989"/>
    </source>
</evidence>
<dbReference type="PROSITE" id="PS50262">
    <property type="entry name" value="G_PROTEIN_RECEP_F1_2"/>
    <property type="match status" value="1"/>
</dbReference>
<evidence type="ECO:0000256" key="1">
    <source>
        <dbReference type="ARBA" id="ARBA00004141"/>
    </source>
</evidence>
<proteinExistence type="inferred from homology"/>
<evidence type="ECO:0000256" key="3">
    <source>
        <dbReference type="ARBA" id="ARBA00022692"/>
    </source>
</evidence>
<dbReference type="PRINTS" id="PR00237">
    <property type="entry name" value="GPCRRHODOPSN"/>
</dbReference>
<comment type="similarity">
    <text evidence="2 9">Belongs to the G-protein coupled receptor 1 family.</text>
</comment>
<keyword evidence="8 9" id="KW-0807">Transducer</keyword>
<dbReference type="GO" id="GO:0004983">
    <property type="term" value="F:neuropeptide Y receptor activity"/>
    <property type="evidence" value="ECO:0007669"/>
    <property type="project" value="InterPro"/>
</dbReference>
<keyword evidence="5 9" id="KW-0297">G-protein coupled receptor</keyword>
<sequence>METTRDYTISMSASGKLNTSSEIEKISEVLGNFYNEFNNKTDYILITLYIPVIILAFVANIMVIIVVLKYQYMRSVTNYFVVNLSIADLLVTIICMPMAVSQAISTIWLHGETMCKLFFYLQGVAVAASVFTITAMSIDRYFAIRSPIALRRDFNRKSTIMIIAALWVVSLSIFAPVLRAATVQSPDLQNITLAMQQLDEDNKDDGVDVNKPPVIQFCLEDFKPLGIDSHVFGIFCFVLIYAIPGFIVVLTYSLMGRTLCARKPPFDSDNNEGSASSQQGFRLVRERKRIAWILLTLAVLFAMCWLPYNVLQLLIDLGIIYEGSVIPAVRSYCLYLGHANSALNPIVYCFMTRNFRRSVAGLICGNRRHYNRSNSVHNNKAGVGGICVGSSLKQRGGWDPRRPRAFAIAAVARPLGRSMALERSATSSSGYDSSHSRHSPHRRCYMLKSMPGRVDKPTVAFCTLNKINFKQESHFATSLNDFDDKSRHIMDPRRSQSFHAFSDVAPRYHQQQHMYEESTNHTTQLTHLANDV</sequence>
<feature type="transmembrane region" description="Helical" evidence="10">
    <location>
        <begin position="43"/>
        <end position="68"/>
    </location>
</feature>
<gene>
    <name evidence="12" type="ORF">PV328_009057</name>
</gene>